<gene>
    <name evidence="2" type="ORF">Pcinc_036217</name>
</gene>
<evidence type="ECO:0000313" key="2">
    <source>
        <dbReference type="EMBL" id="KAK3857547.1"/>
    </source>
</evidence>
<accession>A0AAE1EM78</accession>
<sequence>MSEEWRIASLSQTIEEEEEEDLVPPTPNQDQDDPSHDTTLLGVLADGHTPGRRKPPQTLSLGLGDDTDNEPLPFLSLEWEPHFPVTPAQENGHPLEDRLLLKGSLEEEDDRDLDLALDTCRGRGQPQPGCSAVWATKTTNEACILRGASSSDNGGGDGSTDTRTCTPSHHPSHSQGGSGGEAGGGGAGEEGGGGGGGAGGGSGGDGEGGGGGSDEEGDGDTRAEEEESSHEPSSDSSEGVPGAVTSQSQQQLLSVSQSSGGLAGDVDEIPSSQGDLFASQDAPKSSSAGGDREGTLVAATNIPKTTQGDDEFITPSLERSV</sequence>
<dbReference type="EMBL" id="JAWQEG010005585">
    <property type="protein sequence ID" value="KAK3857547.1"/>
    <property type="molecule type" value="Genomic_DNA"/>
</dbReference>
<keyword evidence="3" id="KW-1185">Reference proteome</keyword>
<dbReference type="AlphaFoldDB" id="A0AAE1EM78"/>
<feature type="compositionally biased region" description="Gly residues" evidence="1">
    <location>
        <begin position="176"/>
        <end position="212"/>
    </location>
</feature>
<feature type="region of interest" description="Disordered" evidence="1">
    <location>
        <begin position="1"/>
        <end position="69"/>
    </location>
</feature>
<feature type="compositionally biased region" description="Acidic residues" evidence="1">
    <location>
        <begin position="213"/>
        <end position="228"/>
    </location>
</feature>
<evidence type="ECO:0000313" key="3">
    <source>
        <dbReference type="Proteomes" id="UP001286313"/>
    </source>
</evidence>
<organism evidence="2 3">
    <name type="scientific">Petrolisthes cinctipes</name>
    <name type="common">Flat porcelain crab</name>
    <dbReference type="NCBI Taxonomy" id="88211"/>
    <lineage>
        <taxon>Eukaryota</taxon>
        <taxon>Metazoa</taxon>
        <taxon>Ecdysozoa</taxon>
        <taxon>Arthropoda</taxon>
        <taxon>Crustacea</taxon>
        <taxon>Multicrustacea</taxon>
        <taxon>Malacostraca</taxon>
        <taxon>Eumalacostraca</taxon>
        <taxon>Eucarida</taxon>
        <taxon>Decapoda</taxon>
        <taxon>Pleocyemata</taxon>
        <taxon>Anomura</taxon>
        <taxon>Galatheoidea</taxon>
        <taxon>Porcellanidae</taxon>
        <taxon>Petrolisthes</taxon>
    </lineage>
</organism>
<protein>
    <submittedName>
        <fullName evidence="2">Uncharacterized protein</fullName>
    </submittedName>
</protein>
<feature type="region of interest" description="Disordered" evidence="1">
    <location>
        <begin position="146"/>
        <end position="321"/>
    </location>
</feature>
<evidence type="ECO:0000256" key="1">
    <source>
        <dbReference type="SAM" id="MobiDB-lite"/>
    </source>
</evidence>
<proteinExistence type="predicted"/>
<name>A0AAE1EM78_PETCI</name>
<comment type="caution">
    <text evidence="2">The sequence shown here is derived from an EMBL/GenBank/DDBJ whole genome shotgun (WGS) entry which is preliminary data.</text>
</comment>
<feature type="compositionally biased region" description="Low complexity" evidence="1">
    <location>
        <begin position="246"/>
        <end position="259"/>
    </location>
</feature>
<dbReference type="Proteomes" id="UP001286313">
    <property type="component" value="Unassembled WGS sequence"/>
</dbReference>
<reference evidence="2" key="1">
    <citation type="submission" date="2023-10" db="EMBL/GenBank/DDBJ databases">
        <title>Genome assemblies of two species of porcelain crab, Petrolisthes cinctipes and Petrolisthes manimaculis (Anomura: Porcellanidae).</title>
        <authorList>
            <person name="Angst P."/>
        </authorList>
    </citation>
    <scope>NUCLEOTIDE SEQUENCE</scope>
    <source>
        <strain evidence="2">PB745_01</strain>
        <tissue evidence="2">Gill</tissue>
    </source>
</reference>
<feature type="compositionally biased region" description="Low complexity" evidence="1">
    <location>
        <begin position="159"/>
        <end position="175"/>
    </location>
</feature>